<evidence type="ECO:0000313" key="2">
    <source>
        <dbReference type="EMBL" id="KAL0482747.1"/>
    </source>
</evidence>
<dbReference type="AlphaFoldDB" id="A0AAW2YZ15"/>
<dbReference type="SUPFAM" id="SSF56112">
    <property type="entry name" value="Protein kinase-like (PK-like)"/>
    <property type="match status" value="1"/>
</dbReference>
<dbReference type="InterPro" id="IPR037469">
    <property type="entry name" value="Put_AFK"/>
</dbReference>
<dbReference type="InterPro" id="IPR015275">
    <property type="entry name" value="Actin-fragmin_kin_cat_dom"/>
</dbReference>
<accession>A0AAW2YZ15</accession>
<gene>
    <name evidence="2" type="ORF">AKO1_014253</name>
</gene>
<sequence>MDIPPAPVIDFDKKRTNKKLVTKGDDVYKQTMTAYKFWEEKIPWSRLESVQLTDNRESGVFFVEIHQNQCAVIKSCSSLANEVFAGELARALGLSVPRAQLIEYSSSEWGDVRYYVEQKSGANHRKVQKDLNRAFFFILEYVANSTSVDQVAAESNQIFTSESFLLDLGRLFVFDILTNNQDRIPVGDLWCNEGNPGNVLVCLSETPHIVAIDNSFTRILSDVKKEQYLQRVSQCVQQLFHSPFNISNKYLQSIVQFLKIYTTVDLDKESVLLIMKGARQMYSSICELSFDEFVTLKMGVDNMKTGNDWEDVWKNSIKTIDLDFLCELISTFKRDNS</sequence>
<dbReference type="PANTHER" id="PTHR38737">
    <property type="entry name" value="ACTIN-FRAGMIN KINASE DDB_G0279609-RELATED"/>
    <property type="match status" value="1"/>
</dbReference>
<evidence type="ECO:0000313" key="3">
    <source>
        <dbReference type="Proteomes" id="UP001431209"/>
    </source>
</evidence>
<dbReference type="EMBL" id="JAOPGA020000886">
    <property type="protein sequence ID" value="KAL0482747.1"/>
    <property type="molecule type" value="Genomic_DNA"/>
</dbReference>
<dbReference type="Pfam" id="PF09192">
    <property type="entry name" value="Act-Frag_cataly"/>
    <property type="match status" value="1"/>
</dbReference>
<comment type="caution">
    <text evidence="2">The sequence shown here is derived from an EMBL/GenBank/DDBJ whole genome shotgun (WGS) entry which is preliminary data.</text>
</comment>
<evidence type="ECO:0000259" key="1">
    <source>
        <dbReference type="Pfam" id="PF09192"/>
    </source>
</evidence>
<dbReference type="InterPro" id="IPR011009">
    <property type="entry name" value="Kinase-like_dom_sf"/>
</dbReference>
<keyword evidence="3" id="KW-1185">Reference proteome</keyword>
<dbReference type="Gene3D" id="1.10.1070.11">
    <property type="entry name" value="Phosphatidylinositol 3-/4-kinase, catalytic domain"/>
    <property type="match status" value="1"/>
</dbReference>
<dbReference type="PANTHER" id="PTHR38737:SF1">
    <property type="entry name" value="ACTIN-FRAGMIN KINASE DDB_G0279609-RELATED"/>
    <property type="match status" value="1"/>
</dbReference>
<dbReference type="Proteomes" id="UP001431209">
    <property type="component" value="Unassembled WGS sequence"/>
</dbReference>
<name>A0AAW2YZ15_9EUKA</name>
<organism evidence="2 3">
    <name type="scientific">Acrasis kona</name>
    <dbReference type="NCBI Taxonomy" id="1008807"/>
    <lineage>
        <taxon>Eukaryota</taxon>
        <taxon>Discoba</taxon>
        <taxon>Heterolobosea</taxon>
        <taxon>Tetramitia</taxon>
        <taxon>Eutetramitia</taxon>
        <taxon>Acrasidae</taxon>
        <taxon>Acrasis</taxon>
    </lineage>
</organism>
<proteinExistence type="predicted"/>
<reference evidence="2 3" key="1">
    <citation type="submission" date="2024-03" db="EMBL/GenBank/DDBJ databases">
        <title>The Acrasis kona genome and developmental transcriptomes reveal deep origins of eukaryotic multicellular pathways.</title>
        <authorList>
            <person name="Sheikh S."/>
            <person name="Fu C.-J."/>
            <person name="Brown M.W."/>
            <person name="Baldauf S.L."/>
        </authorList>
    </citation>
    <scope>NUCLEOTIDE SEQUENCE [LARGE SCALE GENOMIC DNA]</scope>
    <source>
        <strain evidence="2 3">ATCC MYA-3509</strain>
    </source>
</reference>
<feature type="domain" description="Actin-fragmin kinase catalytic" evidence="1">
    <location>
        <begin position="40"/>
        <end position="277"/>
    </location>
</feature>
<protein>
    <recommendedName>
        <fullName evidence="1">Actin-fragmin kinase catalytic domain-containing protein</fullName>
    </recommendedName>
</protein>
<dbReference type="Gene3D" id="3.30.1010.10">
    <property type="entry name" value="Phosphatidylinositol 3-kinase Catalytic Subunit, Chain A, domain 4"/>
    <property type="match status" value="1"/>
</dbReference>
<dbReference type="InterPro" id="IPR036940">
    <property type="entry name" value="PI3/4_kinase_cat_sf"/>
</dbReference>